<keyword evidence="6" id="KW-1185">Reference proteome</keyword>
<dbReference type="SUPFAM" id="SSF51905">
    <property type="entry name" value="FAD/NAD(P)-binding domain"/>
    <property type="match status" value="1"/>
</dbReference>
<keyword evidence="2" id="KW-0285">Flavoprotein</keyword>
<evidence type="ECO:0000313" key="5">
    <source>
        <dbReference type="EMBL" id="GAA4836762.1"/>
    </source>
</evidence>
<evidence type="ECO:0000313" key="6">
    <source>
        <dbReference type="Proteomes" id="UP001500298"/>
    </source>
</evidence>
<accession>A0ABP9DBN4</accession>
<organism evidence="5 6">
    <name type="scientific">Algivirga pacifica</name>
    <dbReference type="NCBI Taxonomy" id="1162670"/>
    <lineage>
        <taxon>Bacteria</taxon>
        <taxon>Pseudomonadati</taxon>
        <taxon>Bacteroidota</taxon>
        <taxon>Cytophagia</taxon>
        <taxon>Cytophagales</taxon>
        <taxon>Flammeovirgaceae</taxon>
        <taxon>Algivirga</taxon>
    </lineage>
</organism>
<dbReference type="InterPro" id="IPR002938">
    <property type="entry name" value="FAD-bd"/>
</dbReference>
<gene>
    <name evidence="5" type="ORF">GCM10023331_22460</name>
</gene>
<name>A0ABP9DBN4_9BACT</name>
<comment type="cofactor">
    <cofactor evidence="1">
        <name>FAD</name>
        <dbReference type="ChEBI" id="CHEBI:57692"/>
    </cofactor>
</comment>
<dbReference type="PANTHER" id="PTHR43004:SF19">
    <property type="entry name" value="BINDING MONOOXYGENASE, PUTATIVE (JCVI)-RELATED"/>
    <property type="match status" value="1"/>
</dbReference>
<keyword evidence="3" id="KW-0274">FAD</keyword>
<reference evidence="6" key="1">
    <citation type="journal article" date="2019" name="Int. J. Syst. Evol. Microbiol.">
        <title>The Global Catalogue of Microorganisms (GCM) 10K type strain sequencing project: providing services to taxonomists for standard genome sequencing and annotation.</title>
        <authorList>
            <consortium name="The Broad Institute Genomics Platform"/>
            <consortium name="The Broad Institute Genome Sequencing Center for Infectious Disease"/>
            <person name="Wu L."/>
            <person name="Ma J."/>
        </authorList>
    </citation>
    <scope>NUCLEOTIDE SEQUENCE [LARGE SCALE GENOMIC DNA]</scope>
    <source>
        <strain evidence="6">JCM 18326</strain>
    </source>
</reference>
<dbReference type="Proteomes" id="UP001500298">
    <property type="component" value="Unassembled WGS sequence"/>
</dbReference>
<protein>
    <recommendedName>
        <fullName evidence="4">FAD-binding domain-containing protein</fullName>
    </recommendedName>
</protein>
<evidence type="ECO:0000256" key="3">
    <source>
        <dbReference type="ARBA" id="ARBA00022827"/>
    </source>
</evidence>
<dbReference type="RefSeq" id="WP_345371821.1">
    <property type="nucleotide sequence ID" value="NZ_BAABJX010000033.1"/>
</dbReference>
<dbReference type="Gene3D" id="3.30.70.2450">
    <property type="match status" value="1"/>
</dbReference>
<feature type="domain" description="FAD-binding" evidence="4">
    <location>
        <begin position="223"/>
        <end position="303"/>
    </location>
</feature>
<dbReference type="InterPro" id="IPR050641">
    <property type="entry name" value="RIFMO-like"/>
</dbReference>
<feature type="domain" description="FAD-binding" evidence="4">
    <location>
        <begin position="5"/>
        <end position="189"/>
    </location>
</feature>
<evidence type="ECO:0000259" key="4">
    <source>
        <dbReference type="Pfam" id="PF01494"/>
    </source>
</evidence>
<evidence type="ECO:0000256" key="2">
    <source>
        <dbReference type="ARBA" id="ARBA00022630"/>
    </source>
</evidence>
<dbReference type="Gene3D" id="3.50.50.60">
    <property type="entry name" value="FAD/NAD(P)-binding domain"/>
    <property type="match status" value="1"/>
</dbReference>
<dbReference type="InterPro" id="IPR036188">
    <property type="entry name" value="FAD/NAD-bd_sf"/>
</dbReference>
<comment type="caution">
    <text evidence="5">The sequence shown here is derived from an EMBL/GenBank/DDBJ whole genome shotgun (WGS) entry which is preliminary data.</text>
</comment>
<dbReference type="Pfam" id="PF01494">
    <property type="entry name" value="FAD_binding_3"/>
    <property type="match status" value="2"/>
</dbReference>
<proteinExistence type="predicted"/>
<sequence length="359" mass="40567">MDSISIAGAGPTGLALALFLKQKGVTPYIFEQKSERVKLSKAFGVNPRTLTLLEETGATERFLQNGRKMTALNLWRNGKIVLKNDFSEKKIKYPFMLVQSQEDSERILEELLLEQGVEVDRGKTLQKVSMEQHGIRLQLKEKESLQTDFLFGADGAGSTVRKSLGLSFQGHKVEDAWNLIDLELELPLDRDDAHIFLLDKGAVFIVRVYGDVWRVIGNVENLLEYLPKETQVGQVIWKSDFGISHRSVENFNYQHVFLGGDAAHIHSGLGARGMNLGIEDAYVFAQLFAQGNVEAYNTHRKPVIDEVMKRIEMMTDIMRGQSFKAQMMRKMTPILPFAFALVKDYATDFVLGLDHDIKI</sequence>
<evidence type="ECO:0000256" key="1">
    <source>
        <dbReference type="ARBA" id="ARBA00001974"/>
    </source>
</evidence>
<dbReference type="PRINTS" id="PR00420">
    <property type="entry name" value="RNGMNOXGNASE"/>
</dbReference>
<dbReference type="EMBL" id="BAABJX010000033">
    <property type="protein sequence ID" value="GAA4836762.1"/>
    <property type="molecule type" value="Genomic_DNA"/>
</dbReference>
<dbReference type="PANTHER" id="PTHR43004">
    <property type="entry name" value="TRK SYSTEM POTASSIUM UPTAKE PROTEIN"/>
    <property type="match status" value="1"/>
</dbReference>